<proteinExistence type="predicted"/>
<gene>
    <name evidence="1" type="ORF">AMTR_s00020p00136830</name>
</gene>
<accession>W1PVW8</accession>
<reference evidence="2" key="1">
    <citation type="journal article" date="2013" name="Science">
        <title>The Amborella genome and the evolution of flowering plants.</title>
        <authorList>
            <consortium name="Amborella Genome Project"/>
        </authorList>
    </citation>
    <scope>NUCLEOTIDE SEQUENCE [LARGE SCALE GENOMIC DNA]</scope>
</reference>
<name>W1PVW8_AMBTC</name>
<organism evidence="1 2">
    <name type="scientific">Amborella trichopoda</name>
    <dbReference type="NCBI Taxonomy" id="13333"/>
    <lineage>
        <taxon>Eukaryota</taxon>
        <taxon>Viridiplantae</taxon>
        <taxon>Streptophyta</taxon>
        <taxon>Embryophyta</taxon>
        <taxon>Tracheophyta</taxon>
        <taxon>Spermatophyta</taxon>
        <taxon>Magnoliopsida</taxon>
        <taxon>Amborellales</taxon>
        <taxon>Amborellaceae</taxon>
        <taxon>Amborella</taxon>
    </lineage>
</organism>
<dbReference type="HOGENOM" id="CLU_2253703_0_0_1"/>
<dbReference type="Proteomes" id="UP000017836">
    <property type="component" value="Unassembled WGS sequence"/>
</dbReference>
<evidence type="ECO:0000313" key="1">
    <source>
        <dbReference type="EMBL" id="ERN11861.1"/>
    </source>
</evidence>
<dbReference type="EMBL" id="KI392664">
    <property type="protein sequence ID" value="ERN11861.1"/>
    <property type="molecule type" value="Genomic_DNA"/>
</dbReference>
<dbReference type="Gramene" id="ERN11861">
    <property type="protein sequence ID" value="ERN11861"/>
    <property type="gene ID" value="AMTR_s00020p00136830"/>
</dbReference>
<keyword evidence="2" id="KW-1185">Reference proteome</keyword>
<evidence type="ECO:0000313" key="2">
    <source>
        <dbReference type="Proteomes" id="UP000017836"/>
    </source>
</evidence>
<protein>
    <submittedName>
        <fullName evidence="1">Uncharacterized protein</fullName>
    </submittedName>
</protein>
<sequence>MLRIRMRKPFSWVQCHFILGSALPVTTRWEGHPFFLEEVNGKSHHMRSDRDQLFQALDVALGFEDKIPFIRLDTCNSLSPGGGGSRPTLSIKANISLHCKKAHK</sequence>
<dbReference type="AlphaFoldDB" id="W1PVW8"/>